<dbReference type="InterPro" id="IPR022346">
    <property type="entry name" value="T2SS_GspH"/>
</dbReference>
<comment type="subcellular location">
    <subcellularLocation>
        <location evidence="1">Cell inner membrane</location>
        <topology evidence="1">Single-pass membrane protein</topology>
    </subcellularLocation>
</comment>
<dbReference type="EMBL" id="ACQT01000007">
    <property type="protein sequence ID" value="EER61889.1"/>
    <property type="molecule type" value="Genomic_DNA"/>
</dbReference>
<dbReference type="InterPro" id="IPR045584">
    <property type="entry name" value="Pilin-like"/>
</dbReference>
<proteinExistence type="inferred from homology"/>
<protein>
    <recommendedName>
        <fullName evidence="2">Type II secretion system protein H</fullName>
    </recommendedName>
    <alternativeName>
        <fullName evidence="10">General secretion pathway protein H</fullName>
    </alternativeName>
</protein>
<feature type="domain" description="General secretion pathway GspH" evidence="12">
    <location>
        <begin position="48"/>
        <end position="151"/>
    </location>
</feature>
<dbReference type="AlphaFoldDB" id="C5T0T1"/>
<gene>
    <name evidence="13" type="ORF">AcdelDRAFT_0511</name>
</gene>
<dbReference type="Pfam" id="PF07963">
    <property type="entry name" value="N_methyl"/>
    <property type="match status" value="1"/>
</dbReference>
<dbReference type="GO" id="GO:0015628">
    <property type="term" value="P:protein secretion by the type II secretion system"/>
    <property type="evidence" value="ECO:0007669"/>
    <property type="project" value="InterPro"/>
</dbReference>
<evidence type="ECO:0000256" key="3">
    <source>
        <dbReference type="ARBA" id="ARBA00022475"/>
    </source>
</evidence>
<evidence type="ECO:0000256" key="11">
    <source>
        <dbReference type="SAM" id="Phobius"/>
    </source>
</evidence>
<evidence type="ECO:0000256" key="8">
    <source>
        <dbReference type="ARBA" id="ARBA00023136"/>
    </source>
</evidence>
<keyword evidence="3" id="KW-1003">Cell membrane</keyword>
<feature type="transmembrane region" description="Helical" evidence="11">
    <location>
        <begin position="12"/>
        <end position="35"/>
    </location>
</feature>
<dbReference type="RefSeq" id="WP_005793166.1">
    <property type="nucleotide sequence ID" value="NZ_ACQT01000007.1"/>
</dbReference>
<evidence type="ECO:0000313" key="14">
    <source>
        <dbReference type="Proteomes" id="UP000003856"/>
    </source>
</evidence>
<keyword evidence="5" id="KW-0997">Cell inner membrane</keyword>
<keyword evidence="6 11" id="KW-0812">Transmembrane</keyword>
<evidence type="ECO:0000256" key="5">
    <source>
        <dbReference type="ARBA" id="ARBA00022519"/>
    </source>
</evidence>
<keyword evidence="7 11" id="KW-1133">Transmembrane helix</keyword>
<dbReference type="PROSITE" id="PS00409">
    <property type="entry name" value="PROKAR_NTER_METHYL"/>
    <property type="match status" value="1"/>
</dbReference>
<sequence length="162" mass="16854">MTVAARPSNAGFTLVELMVTVALLAVVMSLAAPSFQSLLETQRMRAAAFDLMADLTLARNEALKRGSIATPVTLRPASGDAAHWESGWSVTVGTEVVAKKNPVGNGVTFSGPATVTFDRNGRVSSATAVARFSLTNSSATRNRCISLDPSGRPKSATTACPT</sequence>
<comment type="caution">
    <text evidence="13">The sequence shown here is derived from an EMBL/GenBank/DDBJ whole genome shotgun (WGS) entry which is preliminary data.</text>
</comment>
<dbReference type="Pfam" id="PF12019">
    <property type="entry name" value="GspH"/>
    <property type="match status" value="1"/>
</dbReference>
<dbReference type="Gene3D" id="3.55.40.10">
    <property type="entry name" value="minor pseudopilin epsh domain"/>
    <property type="match status" value="1"/>
</dbReference>
<evidence type="ECO:0000259" key="12">
    <source>
        <dbReference type="Pfam" id="PF12019"/>
    </source>
</evidence>
<evidence type="ECO:0000256" key="7">
    <source>
        <dbReference type="ARBA" id="ARBA00022989"/>
    </source>
</evidence>
<comment type="similarity">
    <text evidence="9">Belongs to the GSP H family.</text>
</comment>
<dbReference type="PATRIC" id="fig|573060.9.peg.4669"/>
<dbReference type="GO" id="GO:0015627">
    <property type="term" value="C:type II protein secretion system complex"/>
    <property type="evidence" value="ECO:0007669"/>
    <property type="project" value="InterPro"/>
</dbReference>
<dbReference type="GO" id="GO:0005886">
    <property type="term" value="C:plasma membrane"/>
    <property type="evidence" value="ECO:0007669"/>
    <property type="project" value="UniProtKB-SubCell"/>
</dbReference>
<keyword evidence="4" id="KW-0488">Methylation</keyword>
<evidence type="ECO:0000256" key="6">
    <source>
        <dbReference type="ARBA" id="ARBA00022692"/>
    </source>
</evidence>
<evidence type="ECO:0000313" key="13">
    <source>
        <dbReference type="EMBL" id="EER61889.1"/>
    </source>
</evidence>
<dbReference type="NCBIfam" id="TIGR02532">
    <property type="entry name" value="IV_pilin_GFxxxE"/>
    <property type="match status" value="1"/>
</dbReference>
<name>C5T0T1_ACIDE</name>
<dbReference type="Proteomes" id="UP000003856">
    <property type="component" value="Unassembled WGS sequence"/>
</dbReference>
<accession>C5T0T1</accession>
<evidence type="ECO:0000256" key="2">
    <source>
        <dbReference type="ARBA" id="ARBA00021549"/>
    </source>
</evidence>
<keyword evidence="8 11" id="KW-0472">Membrane</keyword>
<reference evidence="13 14" key="1">
    <citation type="submission" date="2009-05" db="EMBL/GenBank/DDBJ databases">
        <title>The draft genome of Acidovorax delafieldii 2AN.</title>
        <authorList>
            <consortium name="US DOE Joint Genome Institute (JGI-PGF)"/>
            <person name="Lucas S."/>
            <person name="Copeland A."/>
            <person name="Lapidus A."/>
            <person name="Glavina del Rio T."/>
            <person name="Tice H."/>
            <person name="Bruce D."/>
            <person name="Goodwin L."/>
            <person name="Pitluck S."/>
            <person name="Larimer F."/>
            <person name="Land M.L."/>
            <person name="Hauser L."/>
            <person name="Shelobolina E.S."/>
            <person name="Picardal F."/>
            <person name="Roden E."/>
            <person name="Emerson D."/>
        </authorList>
    </citation>
    <scope>NUCLEOTIDE SEQUENCE [LARGE SCALE GENOMIC DNA]</scope>
    <source>
        <strain evidence="13 14">2AN</strain>
    </source>
</reference>
<evidence type="ECO:0000256" key="1">
    <source>
        <dbReference type="ARBA" id="ARBA00004377"/>
    </source>
</evidence>
<dbReference type="SUPFAM" id="SSF54523">
    <property type="entry name" value="Pili subunits"/>
    <property type="match status" value="1"/>
</dbReference>
<evidence type="ECO:0000256" key="9">
    <source>
        <dbReference type="ARBA" id="ARBA00025772"/>
    </source>
</evidence>
<keyword evidence="14" id="KW-1185">Reference proteome</keyword>
<dbReference type="InterPro" id="IPR012902">
    <property type="entry name" value="N_methyl_site"/>
</dbReference>
<evidence type="ECO:0000256" key="10">
    <source>
        <dbReference type="ARBA" id="ARBA00030775"/>
    </source>
</evidence>
<evidence type="ECO:0000256" key="4">
    <source>
        <dbReference type="ARBA" id="ARBA00022481"/>
    </source>
</evidence>
<dbReference type="OrthoDB" id="9180128at2"/>
<organism evidence="13 14">
    <name type="scientific">Acidovorax delafieldii 2AN</name>
    <dbReference type="NCBI Taxonomy" id="573060"/>
    <lineage>
        <taxon>Bacteria</taxon>
        <taxon>Pseudomonadati</taxon>
        <taxon>Pseudomonadota</taxon>
        <taxon>Betaproteobacteria</taxon>
        <taxon>Burkholderiales</taxon>
        <taxon>Comamonadaceae</taxon>
        <taxon>Acidovorax</taxon>
    </lineage>
</organism>